<dbReference type="GO" id="GO:0008360">
    <property type="term" value="P:regulation of cell shape"/>
    <property type="evidence" value="ECO:0007669"/>
    <property type="project" value="UniProtKB-UniRule"/>
</dbReference>
<dbReference type="SUPFAM" id="SSF141523">
    <property type="entry name" value="L,D-transpeptidase catalytic domain-like"/>
    <property type="match status" value="1"/>
</dbReference>
<dbReference type="UniPathway" id="UPA00219"/>
<evidence type="ECO:0000313" key="8">
    <source>
        <dbReference type="EMBL" id="GEQ23504.1"/>
    </source>
</evidence>
<dbReference type="GO" id="GO:0016740">
    <property type="term" value="F:transferase activity"/>
    <property type="evidence" value="ECO:0007669"/>
    <property type="project" value="UniProtKB-KW"/>
</dbReference>
<evidence type="ECO:0000313" key="9">
    <source>
        <dbReference type="EMBL" id="NAS18012.1"/>
    </source>
</evidence>
<feature type="active site" description="Nucleophile" evidence="6">
    <location>
        <position position="150"/>
    </location>
</feature>
<name>A0A512TT89_CLOBU</name>
<proteinExistence type="predicted"/>
<dbReference type="GO" id="GO:0071555">
    <property type="term" value="P:cell wall organization"/>
    <property type="evidence" value="ECO:0007669"/>
    <property type="project" value="UniProtKB-UniRule"/>
</dbReference>
<dbReference type="Gene3D" id="2.40.440.10">
    <property type="entry name" value="L,D-transpeptidase catalytic domain-like"/>
    <property type="match status" value="1"/>
</dbReference>
<keyword evidence="3 6" id="KW-0133">Cell shape</keyword>
<evidence type="ECO:0000259" key="7">
    <source>
        <dbReference type="PROSITE" id="PS52029"/>
    </source>
</evidence>
<comment type="pathway">
    <text evidence="1 6">Cell wall biogenesis; peptidoglycan biosynthesis.</text>
</comment>
<dbReference type="EMBL" id="BKBC01000132">
    <property type="protein sequence ID" value="GEQ23504.1"/>
    <property type="molecule type" value="Genomic_DNA"/>
</dbReference>
<reference evidence="9 11" key="2">
    <citation type="submission" date="2020-01" db="EMBL/GenBank/DDBJ databases">
        <title>Genome sequence of a 1,3-propanediol producer, Clostridium butyricum S3.</title>
        <authorList>
            <person name="Zhou J."/>
        </authorList>
    </citation>
    <scope>NUCLEOTIDE SEQUENCE [LARGE SCALE GENOMIC DNA]</scope>
    <source>
        <strain evidence="9 11">S3</strain>
    </source>
</reference>
<evidence type="ECO:0000256" key="6">
    <source>
        <dbReference type="PROSITE-ProRule" id="PRU01373"/>
    </source>
</evidence>
<keyword evidence="5 6" id="KW-0961">Cell wall biogenesis/degradation</keyword>
<evidence type="ECO:0000256" key="1">
    <source>
        <dbReference type="ARBA" id="ARBA00004752"/>
    </source>
</evidence>
<dbReference type="EMBL" id="WOFV02000023">
    <property type="protein sequence ID" value="NAS18012.1"/>
    <property type="molecule type" value="Genomic_DNA"/>
</dbReference>
<evidence type="ECO:0000313" key="11">
    <source>
        <dbReference type="Proteomes" id="UP000474042"/>
    </source>
</evidence>
<feature type="active site" description="Proton donor/acceptor" evidence="6">
    <location>
        <position position="127"/>
    </location>
</feature>
<dbReference type="RefSeq" id="WP_024040099.1">
    <property type="nucleotide sequence ID" value="NZ_BKBC01000132.1"/>
</dbReference>
<dbReference type="Pfam" id="PF03734">
    <property type="entry name" value="YkuD"/>
    <property type="match status" value="1"/>
</dbReference>
<protein>
    <submittedName>
        <fullName evidence="9">L,D-transpeptidase family protein</fullName>
    </submittedName>
</protein>
<dbReference type="PANTHER" id="PTHR30582:SF2">
    <property type="entry name" value="L,D-TRANSPEPTIDASE YCIB-RELATED"/>
    <property type="match status" value="1"/>
</dbReference>
<dbReference type="CDD" id="cd16913">
    <property type="entry name" value="YkuD_like"/>
    <property type="match status" value="1"/>
</dbReference>
<evidence type="ECO:0000256" key="4">
    <source>
        <dbReference type="ARBA" id="ARBA00022984"/>
    </source>
</evidence>
<dbReference type="GO" id="GO:0018104">
    <property type="term" value="P:peptidoglycan-protein cross-linking"/>
    <property type="evidence" value="ECO:0007669"/>
    <property type="project" value="TreeGrafter"/>
</dbReference>
<accession>A0A512TT89</accession>
<feature type="domain" description="L,D-TPase catalytic" evidence="7">
    <location>
        <begin position="54"/>
        <end position="174"/>
    </location>
</feature>
<dbReference type="AlphaFoldDB" id="A0A512TT89"/>
<evidence type="ECO:0000256" key="5">
    <source>
        <dbReference type="ARBA" id="ARBA00023316"/>
    </source>
</evidence>
<gene>
    <name evidence="8" type="ORF">CBU02nite_40100</name>
    <name evidence="9" type="ORF">GND98_009030</name>
</gene>
<dbReference type="InterPro" id="IPR038063">
    <property type="entry name" value="Transpep_catalytic_dom"/>
</dbReference>
<dbReference type="InterPro" id="IPR050979">
    <property type="entry name" value="LD-transpeptidase"/>
</dbReference>
<evidence type="ECO:0000256" key="3">
    <source>
        <dbReference type="ARBA" id="ARBA00022960"/>
    </source>
</evidence>
<organism evidence="8 10">
    <name type="scientific">Clostridium butyricum</name>
    <dbReference type="NCBI Taxonomy" id="1492"/>
    <lineage>
        <taxon>Bacteria</taxon>
        <taxon>Bacillati</taxon>
        <taxon>Bacillota</taxon>
        <taxon>Clostridia</taxon>
        <taxon>Eubacteriales</taxon>
        <taxon>Clostridiaceae</taxon>
        <taxon>Clostridium</taxon>
    </lineage>
</organism>
<keyword evidence="2" id="KW-0808">Transferase</keyword>
<evidence type="ECO:0000256" key="2">
    <source>
        <dbReference type="ARBA" id="ARBA00022679"/>
    </source>
</evidence>
<sequence>MDRCMSIISKLLHLDFKNEPENYTLKLKLRNDKDYDGNITDFVNNNNYSSITQFLIYVDLSNFKVNIFKGTKNNWKLDKSYLCTIGKNSTPTPSGVFKIGVKGLYFGVEKGYKCWYYSSFKGNYLFHSIIYNIDETVRDGRLAMKLSNGCIRLLKNNAKYIYDNVPKDTKVIIN</sequence>
<dbReference type="GO" id="GO:0071972">
    <property type="term" value="F:peptidoglycan L,D-transpeptidase activity"/>
    <property type="evidence" value="ECO:0007669"/>
    <property type="project" value="TreeGrafter"/>
</dbReference>
<dbReference type="InterPro" id="IPR005490">
    <property type="entry name" value="LD_TPept_cat_dom"/>
</dbReference>
<dbReference type="PROSITE" id="PS52029">
    <property type="entry name" value="LD_TPASE"/>
    <property type="match status" value="1"/>
</dbReference>
<evidence type="ECO:0000313" key="10">
    <source>
        <dbReference type="Proteomes" id="UP000321089"/>
    </source>
</evidence>
<reference evidence="8 10" key="1">
    <citation type="submission" date="2019-07" db="EMBL/GenBank/DDBJ databases">
        <title>Whole genome shotgun sequence of Clostridium butyricum NBRC 3858.</title>
        <authorList>
            <person name="Hosoyama A."/>
            <person name="Uohara A."/>
            <person name="Ohji S."/>
            <person name="Ichikawa N."/>
        </authorList>
    </citation>
    <scope>NUCLEOTIDE SEQUENCE [LARGE SCALE GENOMIC DNA]</scope>
    <source>
        <strain evidence="8 10">NBRC 3858</strain>
    </source>
</reference>
<dbReference type="Proteomes" id="UP000474042">
    <property type="component" value="Unassembled WGS sequence"/>
</dbReference>
<dbReference type="Proteomes" id="UP000321089">
    <property type="component" value="Unassembled WGS sequence"/>
</dbReference>
<comment type="caution">
    <text evidence="8">The sequence shown here is derived from an EMBL/GenBank/DDBJ whole genome shotgun (WGS) entry which is preliminary data.</text>
</comment>
<keyword evidence="4 6" id="KW-0573">Peptidoglycan synthesis</keyword>
<dbReference type="GO" id="GO:0005576">
    <property type="term" value="C:extracellular region"/>
    <property type="evidence" value="ECO:0007669"/>
    <property type="project" value="TreeGrafter"/>
</dbReference>
<dbReference type="PANTHER" id="PTHR30582">
    <property type="entry name" value="L,D-TRANSPEPTIDASE"/>
    <property type="match status" value="1"/>
</dbReference>